<evidence type="ECO:0000256" key="2">
    <source>
        <dbReference type="ARBA" id="ARBA00022837"/>
    </source>
</evidence>
<dbReference type="AlphaFoldDB" id="A0A094K0S6"/>
<dbReference type="Gene3D" id="3.40.50.410">
    <property type="entry name" value="von Willebrand factor, type A domain"/>
    <property type="match status" value="1"/>
</dbReference>
<evidence type="ECO:0000313" key="7">
    <source>
        <dbReference type="Proteomes" id="UP000029264"/>
    </source>
</evidence>
<dbReference type="eggNOG" id="COG3419">
    <property type="taxonomic scope" value="Bacteria"/>
</dbReference>
<comment type="caution">
    <text evidence="6">The sequence shown here is derived from an EMBL/GenBank/DDBJ whole genome shotgun (WGS) entry which is preliminary data.</text>
</comment>
<reference evidence="6 7" key="1">
    <citation type="submission" date="2014-06" db="EMBL/GenBank/DDBJ databases">
        <title>Shewanella sp. YQH10.</title>
        <authorList>
            <person name="Liu Y."/>
            <person name="Zeng R."/>
        </authorList>
    </citation>
    <scope>NUCLEOTIDE SEQUENCE [LARGE SCALE GENOMIC DNA]</scope>
    <source>
        <strain evidence="6 7">YQH10</strain>
    </source>
</reference>
<evidence type="ECO:0000256" key="4">
    <source>
        <dbReference type="SAM" id="SignalP"/>
    </source>
</evidence>
<dbReference type="GO" id="GO:0046872">
    <property type="term" value="F:metal ion binding"/>
    <property type="evidence" value="ECO:0007669"/>
    <property type="project" value="UniProtKB-KW"/>
</dbReference>
<dbReference type="InterPro" id="IPR008707">
    <property type="entry name" value="B-propeller_PilY1"/>
</dbReference>
<dbReference type="Pfam" id="PF05567">
    <property type="entry name" value="T4P_PilY1"/>
    <property type="match status" value="1"/>
</dbReference>
<evidence type="ECO:0000256" key="1">
    <source>
        <dbReference type="ARBA" id="ARBA00022723"/>
    </source>
</evidence>
<proteinExistence type="predicted"/>
<feature type="domain" description="PilY1 beta-propeller" evidence="5">
    <location>
        <begin position="737"/>
        <end position="981"/>
    </location>
</feature>
<feature type="compositionally biased region" description="Low complexity" evidence="3">
    <location>
        <begin position="191"/>
        <end position="209"/>
    </location>
</feature>
<organism evidence="6 7">
    <name type="scientific">Shewanella mangrovi</name>
    <dbReference type="NCBI Taxonomy" id="1515746"/>
    <lineage>
        <taxon>Bacteria</taxon>
        <taxon>Pseudomonadati</taxon>
        <taxon>Pseudomonadota</taxon>
        <taxon>Gammaproteobacteria</taxon>
        <taxon>Alteromonadales</taxon>
        <taxon>Shewanellaceae</taxon>
        <taxon>Shewanella</taxon>
    </lineage>
</organism>
<gene>
    <name evidence="6" type="ORF">HR45_07200</name>
</gene>
<evidence type="ECO:0000256" key="3">
    <source>
        <dbReference type="SAM" id="MobiDB-lite"/>
    </source>
</evidence>
<keyword evidence="2" id="KW-0106">Calcium</keyword>
<evidence type="ECO:0000259" key="5">
    <source>
        <dbReference type="Pfam" id="PF05567"/>
    </source>
</evidence>
<keyword evidence="7" id="KW-1185">Reference proteome</keyword>
<feature type="chain" id="PRO_5001906338" description="PilY1 beta-propeller domain-containing protein" evidence="4">
    <location>
        <begin position="24"/>
        <end position="1215"/>
    </location>
</feature>
<dbReference type="OrthoDB" id="7156875at2"/>
<keyword evidence="4" id="KW-0732">Signal</keyword>
<dbReference type="InterPro" id="IPR036465">
    <property type="entry name" value="vWFA_dom_sf"/>
</dbReference>
<dbReference type="STRING" id="1515746.HR45_07200"/>
<feature type="signal peptide" evidence="4">
    <location>
        <begin position="1"/>
        <end position="23"/>
    </location>
</feature>
<protein>
    <recommendedName>
        <fullName evidence="5">PilY1 beta-propeller domain-containing protein</fullName>
    </recommendedName>
</protein>
<name>A0A094K0S6_9GAMM</name>
<evidence type="ECO:0000313" key="6">
    <source>
        <dbReference type="EMBL" id="KFZ38266.1"/>
    </source>
</evidence>
<dbReference type="RefSeq" id="WP_037441161.1">
    <property type="nucleotide sequence ID" value="NZ_JPEO01000003.1"/>
</dbReference>
<keyword evidence="1" id="KW-0479">Metal-binding</keyword>
<accession>A0A094K0S6</accession>
<feature type="region of interest" description="Disordered" evidence="3">
    <location>
        <begin position="191"/>
        <end position="210"/>
    </location>
</feature>
<dbReference type="EMBL" id="JPEO01000003">
    <property type="protein sequence ID" value="KFZ38266.1"/>
    <property type="molecule type" value="Genomic_DNA"/>
</dbReference>
<dbReference type="Proteomes" id="UP000029264">
    <property type="component" value="Unassembled WGS sequence"/>
</dbReference>
<sequence>MKLKKLLCTLLFTFVGLVGESWADDTDLYLLAPVNNGRAKVLIIFDNSASMSTVEESKSGYNDDGGDPDYVAPEDSAHSYDDGSIYFTVGVGIDDSALATPLSPSDSRRFNTVINACTIAYEKLQQYGRFTGYIREYVSNGNGKGTWQPIKLNEGKDRNNPIDCWEDVDAWENSGDSTYLDNNKSRSYSLTTTDSAGNTTTTTVDASTGYEPGIPVNDSAIWNSNTDNDYSAMADDFKSGELVTLYTANYLRWYYTNQPKMVEQSRLATAKSAIESVINTTETVDFGLEVFNLNYPDATDKTEEVRNGGRIVAGIKQRTESEKTALLNTINSLPAQTNTPLCETLYEAYRYFSGQSIVFGHQDKNYDSGDIKYTANKPPYDTSIEINSNTQYQTPFSSCSDVAYIIYITDGEPTQDSAADADVQALISSRSNDTLDGGSTTDGGNYESYTFTSDIDGSTKSSWLPALASYMYWHDQVPGSDAFQHVRTYTIGFSLDEGSAAEPLLQETANRGGGKYYSASSTASDGASSLVAAFSAVLSNITQEGQRFSAPGVAYSNADPTRTLDSAYYALFEPSAGPRWAGNLKKFKVNSSGTLVDANGDNAIGASGGIKDTACSYWSDCSSGPDGNDVQQGGAARSLVPDDRTIYTDSGSGGSFETLDALFSGASATDVMTYLNVTTADDLAKALSWLKGNNVDTDTDGTTLMSDDFDGVRGDIMGDPMHSQPLAIDYGGSIGTYIFMGTNEGMFHAFKDEGSSVTESWALMPEQFLQHVPTLRENSYSNGHSVYGIDGSPVSYLERNSDGSIKTAWLFLGLRRGGNDYFALDVTSPTSPKLKWHLTPSDTGFSELGESWSTPVVARIPTETGQKLAVIFGGGYDAAYDTGTPSSPVGRNVYIVDADDGTLIYNFGEGGSTSLPGIEDSIPGSIATLDSNGDGIVDRLYAADLGGNIWRMDMPSGTTSTWSAFKFAFLGGALTSNRHFFYEPVVAQTEFSNVTTVTYTDASGNTTTTTGYQNVPYDAVTLGSGNRAAPLDTSVQDMFFVLQDRHVVTKTFSSDIIPDALTLSNLYDVTSSAPSSDDENIAFGTKLGWFYSFPGTGEKSLSPSTIIKGKVYFTSFTPSLENPEETCQITSQGRLYTFDLHKGGRTSYEYRDICDNCIPQPPKIVTPPDDPDDPDAPDAVLIIGSGECVGDDCSGTVKLESGLTTNKIYYHVNED</sequence>